<proteinExistence type="predicted"/>
<keyword evidence="2" id="KW-1185">Reference proteome</keyword>
<accession>A0AAF0TZD1</accession>
<gene>
    <name evidence="1" type="ORF">MTR67_026875</name>
</gene>
<evidence type="ECO:0000313" key="1">
    <source>
        <dbReference type="EMBL" id="WMV33490.1"/>
    </source>
</evidence>
<organism evidence="1 2">
    <name type="scientific">Solanum verrucosum</name>
    <dbReference type="NCBI Taxonomy" id="315347"/>
    <lineage>
        <taxon>Eukaryota</taxon>
        <taxon>Viridiplantae</taxon>
        <taxon>Streptophyta</taxon>
        <taxon>Embryophyta</taxon>
        <taxon>Tracheophyta</taxon>
        <taxon>Spermatophyta</taxon>
        <taxon>Magnoliopsida</taxon>
        <taxon>eudicotyledons</taxon>
        <taxon>Gunneridae</taxon>
        <taxon>Pentapetalae</taxon>
        <taxon>asterids</taxon>
        <taxon>lamiids</taxon>
        <taxon>Solanales</taxon>
        <taxon>Solanaceae</taxon>
        <taxon>Solanoideae</taxon>
        <taxon>Solaneae</taxon>
        <taxon>Solanum</taxon>
    </lineage>
</organism>
<evidence type="ECO:0000313" key="2">
    <source>
        <dbReference type="Proteomes" id="UP001234989"/>
    </source>
</evidence>
<dbReference type="Proteomes" id="UP001234989">
    <property type="component" value="Chromosome 6"/>
</dbReference>
<evidence type="ECO:0008006" key="3">
    <source>
        <dbReference type="Google" id="ProtNLM"/>
    </source>
</evidence>
<dbReference type="EMBL" id="CP133617">
    <property type="protein sequence ID" value="WMV33490.1"/>
    <property type="molecule type" value="Genomic_DNA"/>
</dbReference>
<reference evidence="1" key="1">
    <citation type="submission" date="2023-08" db="EMBL/GenBank/DDBJ databases">
        <title>A de novo genome assembly of Solanum verrucosum Schlechtendal, a Mexican diploid species geographically isolated from the other diploid A-genome species in potato relatives.</title>
        <authorList>
            <person name="Hosaka K."/>
        </authorList>
    </citation>
    <scope>NUCLEOTIDE SEQUENCE</scope>
    <source>
        <tissue evidence="1">Young leaves</tissue>
    </source>
</reference>
<protein>
    <recommendedName>
        <fullName evidence="3">Retrotransposon gag domain-containing protein</fullName>
    </recommendedName>
</protein>
<sequence>MNPPEFLRSLIFEDPQNFKDEVKKIFGVMQVTSNDRVELVYYKLKDVAHIWFTQWKENKGTDAAPITWECFSETFWTGSSQEI</sequence>
<dbReference type="AlphaFoldDB" id="A0AAF0TZD1"/>
<name>A0AAF0TZD1_SOLVR</name>